<evidence type="ECO:0000313" key="7">
    <source>
        <dbReference type="Proteomes" id="UP000019804"/>
    </source>
</evidence>
<comment type="similarity">
    <text evidence="2 4">Belongs to the ubiquitin-activating E1 family. ULA1 subfamily.</text>
</comment>
<dbReference type="Pfam" id="PF00899">
    <property type="entry name" value="ThiF"/>
    <property type="match status" value="1"/>
</dbReference>
<dbReference type="HOGENOM" id="CLU_019618_1_0_1"/>
<dbReference type="PIRSF" id="PIRSF039099">
    <property type="entry name" value="APP-BP1"/>
    <property type="match status" value="1"/>
</dbReference>
<dbReference type="PANTHER" id="PTHR10953">
    <property type="entry name" value="UBIQUITIN-ACTIVATING ENZYME E1"/>
    <property type="match status" value="1"/>
</dbReference>
<comment type="function">
    <text evidence="4">Regulatory subunit of the dimeric UBA3-ULA1 E1 enzyme.</text>
</comment>
<dbReference type="FunFam" id="3.40.50.720:FF:000721">
    <property type="entry name" value="NEDD8-activating enzyme E1 regulatory subunit"/>
    <property type="match status" value="1"/>
</dbReference>
<dbReference type="GO" id="GO:0019781">
    <property type="term" value="F:NEDD8 activating enzyme activity"/>
    <property type="evidence" value="ECO:0007669"/>
    <property type="project" value="UniProtKB-UniRule"/>
</dbReference>
<evidence type="ECO:0000313" key="6">
    <source>
        <dbReference type="EMBL" id="EYE96397.1"/>
    </source>
</evidence>
<evidence type="ECO:0000259" key="5">
    <source>
        <dbReference type="Pfam" id="PF00899"/>
    </source>
</evidence>
<dbReference type="FunFam" id="3.40.50.720:FF:000451">
    <property type="entry name" value="NEDD8-activating enzyme E1 regulatory subunit"/>
    <property type="match status" value="1"/>
</dbReference>
<dbReference type="GeneID" id="63695213"/>
<dbReference type="InterPro" id="IPR000594">
    <property type="entry name" value="ThiF_NAD_FAD-bd"/>
</dbReference>
<evidence type="ECO:0000256" key="1">
    <source>
        <dbReference type="ARBA" id="ARBA00005032"/>
    </source>
</evidence>
<dbReference type="PANTHER" id="PTHR10953:SF29">
    <property type="entry name" value="NEDD8-ACTIVATING ENZYME E1 REGULATORY SUBUNIT"/>
    <property type="match status" value="1"/>
</dbReference>
<evidence type="ECO:0000256" key="4">
    <source>
        <dbReference type="PIRNR" id="PIRNR039099"/>
    </source>
</evidence>
<reference evidence="7" key="1">
    <citation type="journal article" date="2014" name="Nat. Commun.">
        <title>Genomic adaptations of the halophilic Dead Sea filamentous fungus Eurotium rubrum.</title>
        <authorList>
            <person name="Kis-Papo T."/>
            <person name="Weig A.R."/>
            <person name="Riley R."/>
            <person name="Persoh D."/>
            <person name="Salamov A."/>
            <person name="Sun H."/>
            <person name="Lipzen A."/>
            <person name="Wasser S.P."/>
            <person name="Rambold G."/>
            <person name="Grigoriev I.V."/>
            <person name="Nevo E."/>
        </authorList>
    </citation>
    <scope>NUCLEOTIDE SEQUENCE [LARGE SCALE GENOMIC DNA]</scope>
    <source>
        <strain evidence="7">CBS 135680</strain>
    </source>
</reference>
<dbReference type="SUPFAM" id="SSF69572">
    <property type="entry name" value="Activating enzymes of the ubiquitin-like proteins"/>
    <property type="match status" value="1"/>
</dbReference>
<proteinExistence type="inferred from homology"/>
<sequence length="562" mass="62596">MTDAFPRALAGPSSKERKYDRQLRLWAASGQQALEEAQVLLVNSDGPWDDEGTGVPGVVGVETLKNLVLPGIGGFTIVDPAMVTESDLGVNFFLEEESLGKSRAQETCRLLRELNPDVDGNFQTKPIAELLQDTNFLGQYKIVLISGPLKRSSLNALSKGARELGIPVLYTHSIGFYSTFSLQLPAEFPIVETHPDPETTQDLRLVNPWPELAEAGAQISNLDSLDDHQHGHVPYVLLLLHYLEKWKAAHNGNTPSNYKEKTEFREMVRASARMNNTEGGEENYDEAAAAVLKSLTPFTLRSTLREIFEMEECKNLKPESNNFWIIASAINGFYQKYKVLPLPGSLPDMKAQSADYIALQNIYKTKAKKDIEEVTGIVRRIESQLGSRPSPVPEKDIEIFCKNAAHIKVVLGRNIPQLDEGDEHLFKTVRNNLSVIEGLPETLMPIFIASQILDAIVTDIQEGKLVSGSIDNEEVWRNQIDHFVGILRHDDPAAVDKDTQRRIADATQELRRTEGGELHNISALTGGLVAQEALKVITRQYGPLDNTCIFDGVRSRTEMYRL</sequence>
<dbReference type="Gene3D" id="3.40.50.720">
    <property type="entry name" value="NAD(P)-binding Rossmann-like Domain"/>
    <property type="match status" value="2"/>
</dbReference>
<name>A0A017SHF0_ASPRC</name>
<dbReference type="InterPro" id="IPR030667">
    <property type="entry name" value="APP-BP1"/>
</dbReference>
<accession>A0A017SHF0</accession>
<dbReference type="RefSeq" id="XP_040640085.1">
    <property type="nucleotide sequence ID" value="XM_040780089.1"/>
</dbReference>
<organism evidence="6 7">
    <name type="scientific">Aspergillus ruber (strain CBS 135680)</name>
    <dbReference type="NCBI Taxonomy" id="1388766"/>
    <lineage>
        <taxon>Eukaryota</taxon>
        <taxon>Fungi</taxon>
        <taxon>Dikarya</taxon>
        <taxon>Ascomycota</taxon>
        <taxon>Pezizomycotina</taxon>
        <taxon>Eurotiomycetes</taxon>
        <taxon>Eurotiomycetidae</taxon>
        <taxon>Eurotiales</taxon>
        <taxon>Aspergillaceae</taxon>
        <taxon>Aspergillus</taxon>
        <taxon>Aspergillus subgen. Aspergillus</taxon>
    </lineage>
</organism>
<dbReference type="AlphaFoldDB" id="A0A017SHF0"/>
<dbReference type="InterPro" id="IPR045886">
    <property type="entry name" value="ThiF/MoeB/HesA"/>
</dbReference>
<feature type="domain" description="THIF-type NAD/FAD binding fold" evidence="5">
    <location>
        <begin position="19"/>
        <end position="557"/>
    </location>
</feature>
<dbReference type="GO" id="GO:0005737">
    <property type="term" value="C:cytoplasm"/>
    <property type="evidence" value="ECO:0007669"/>
    <property type="project" value="TreeGrafter"/>
</dbReference>
<dbReference type="Proteomes" id="UP000019804">
    <property type="component" value="Unassembled WGS sequence"/>
</dbReference>
<keyword evidence="3 4" id="KW-0833">Ubl conjugation pathway</keyword>
<dbReference type="InterPro" id="IPR035985">
    <property type="entry name" value="Ubiquitin-activating_enz"/>
</dbReference>
<dbReference type="STRING" id="1388766.A0A017SHF0"/>
<dbReference type="UniPathway" id="UPA00885"/>
<evidence type="ECO:0000256" key="3">
    <source>
        <dbReference type="ARBA" id="ARBA00022786"/>
    </source>
</evidence>
<dbReference type="GO" id="GO:0045116">
    <property type="term" value="P:protein neddylation"/>
    <property type="evidence" value="ECO:0007669"/>
    <property type="project" value="UniProtKB-UniRule"/>
</dbReference>
<gene>
    <name evidence="6" type="ORF">EURHEDRAFT_401481</name>
</gene>
<dbReference type="OrthoDB" id="1708823at2759"/>
<protein>
    <recommendedName>
        <fullName evidence="4">NEDD8-activating enzyme E1 regulatory subunit</fullName>
    </recommendedName>
</protein>
<dbReference type="CDD" id="cd01493">
    <property type="entry name" value="APPBP1_RUB"/>
    <property type="match status" value="1"/>
</dbReference>
<comment type="pathway">
    <text evidence="1 4">Protein modification; protein neddylation.</text>
</comment>
<evidence type="ECO:0000256" key="2">
    <source>
        <dbReference type="ARBA" id="ARBA00006868"/>
    </source>
</evidence>
<dbReference type="EMBL" id="KK088418">
    <property type="protein sequence ID" value="EYE96397.1"/>
    <property type="molecule type" value="Genomic_DNA"/>
</dbReference>
<keyword evidence="7" id="KW-1185">Reference proteome</keyword>